<dbReference type="PRINTS" id="PR00981">
    <property type="entry name" value="TRNASYNTHSER"/>
</dbReference>
<feature type="binding site" evidence="12">
    <location>
        <begin position="269"/>
        <end position="271"/>
    </location>
    <ligand>
        <name>ATP</name>
        <dbReference type="ChEBI" id="CHEBI:30616"/>
    </ligand>
</feature>
<evidence type="ECO:0000256" key="12">
    <source>
        <dbReference type="HAMAP-Rule" id="MF_00176"/>
    </source>
</evidence>
<evidence type="ECO:0000256" key="1">
    <source>
        <dbReference type="ARBA" id="ARBA00004496"/>
    </source>
</evidence>
<dbReference type="Proteomes" id="UP000825886">
    <property type="component" value="Chromosome"/>
</dbReference>
<keyword evidence="9 12" id="KW-0030">Aminoacyl-tRNA synthetase</keyword>
<gene>
    <name evidence="12 15" type="primary">serS</name>
    <name evidence="15" type="ORF">K6K13_12360</name>
</gene>
<keyword evidence="5 12" id="KW-0436">Ligase</keyword>
<keyword evidence="13" id="KW-0175">Coiled coil</keyword>
<feature type="binding site" evidence="12">
    <location>
        <begin position="238"/>
        <end position="240"/>
    </location>
    <ligand>
        <name>L-serine</name>
        <dbReference type="ChEBI" id="CHEBI:33384"/>
    </ligand>
</feature>
<dbReference type="Pfam" id="PF02403">
    <property type="entry name" value="Seryl_tRNA_N"/>
    <property type="match status" value="1"/>
</dbReference>
<evidence type="ECO:0000256" key="3">
    <source>
        <dbReference type="ARBA" id="ARBA00010728"/>
    </source>
</evidence>
<dbReference type="Gene3D" id="1.10.287.40">
    <property type="entry name" value="Serine-tRNA synthetase, tRNA binding domain"/>
    <property type="match status" value="1"/>
</dbReference>
<evidence type="ECO:0000256" key="6">
    <source>
        <dbReference type="ARBA" id="ARBA00022741"/>
    </source>
</evidence>
<comment type="domain">
    <text evidence="12">Consists of two distinct domains, a catalytic core and a N-terminal extension that is involved in tRNA binding.</text>
</comment>
<feature type="domain" description="Aminoacyl-transfer RNA synthetases class-II family profile" evidence="14">
    <location>
        <begin position="172"/>
        <end position="417"/>
    </location>
</feature>
<keyword evidence="7 12" id="KW-0067">ATP-binding</keyword>
<evidence type="ECO:0000256" key="11">
    <source>
        <dbReference type="ARBA" id="ARBA00048823"/>
    </source>
</evidence>
<keyword evidence="6 12" id="KW-0547">Nucleotide-binding</keyword>
<keyword evidence="16" id="KW-1185">Reference proteome</keyword>
<organism evidence="15 16">
    <name type="scientific">Symbiopectobacterium purcellii</name>
    <dbReference type="NCBI Taxonomy" id="2871826"/>
    <lineage>
        <taxon>Bacteria</taxon>
        <taxon>Pseudomonadati</taxon>
        <taxon>Pseudomonadota</taxon>
        <taxon>Gammaproteobacteria</taxon>
        <taxon>Enterobacterales</taxon>
        <taxon>Enterobacteriaceae</taxon>
    </lineage>
</organism>
<dbReference type="Pfam" id="PF00587">
    <property type="entry name" value="tRNA-synt_2b"/>
    <property type="match status" value="1"/>
</dbReference>
<evidence type="ECO:0000256" key="9">
    <source>
        <dbReference type="ARBA" id="ARBA00023146"/>
    </source>
</evidence>
<feature type="binding site" evidence="12">
    <location>
        <begin position="356"/>
        <end position="359"/>
    </location>
    <ligand>
        <name>ATP</name>
        <dbReference type="ChEBI" id="CHEBI:30616"/>
    </ligand>
</feature>
<evidence type="ECO:0000256" key="5">
    <source>
        <dbReference type="ARBA" id="ARBA00022598"/>
    </source>
</evidence>
<dbReference type="InterPro" id="IPR002314">
    <property type="entry name" value="aa-tRNA-synt_IIb"/>
</dbReference>
<accession>A0ABX9AGA1</accession>
<dbReference type="HAMAP" id="MF_00176">
    <property type="entry name" value="Ser_tRNA_synth_type1"/>
    <property type="match status" value="1"/>
</dbReference>
<dbReference type="GO" id="GO:0004828">
    <property type="term" value="F:serine-tRNA ligase activity"/>
    <property type="evidence" value="ECO:0007669"/>
    <property type="project" value="UniProtKB-EC"/>
</dbReference>
<dbReference type="PANTHER" id="PTHR43697:SF1">
    <property type="entry name" value="SERINE--TRNA LIGASE"/>
    <property type="match status" value="1"/>
</dbReference>
<evidence type="ECO:0000256" key="4">
    <source>
        <dbReference type="ARBA" id="ARBA00022490"/>
    </source>
</evidence>
<dbReference type="PIRSF" id="PIRSF001529">
    <property type="entry name" value="Ser-tRNA-synth_IIa"/>
    <property type="match status" value="1"/>
</dbReference>
<evidence type="ECO:0000313" key="15">
    <source>
        <dbReference type="EMBL" id="QZN94180.1"/>
    </source>
</evidence>
<comment type="caution">
    <text evidence="12">Lacks conserved residue(s) required for the propagation of feature annotation.</text>
</comment>
<dbReference type="InterPro" id="IPR002317">
    <property type="entry name" value="Ser-tRNA-ligase_type_1"/>
</dbReference>
<dbReference type="NCBIfam" id="TIGR00414">
    <property type="entry name" value="serS"/>
    <property type="match status" value="1"/>
</dbReference>
<comment type="subunit">
    <text evidence="12">Homodimer. The tRNA molecule binds across the dimer.</text>
</comment>
<proteinExistence type="inferred from homology"/>
<keyword evidence="4 12" id="KW-0963">Cytoplasm</keyword>
<dbReference type="SUPFAM" id="SSF55681">
    <property type="entry name" value="Class II aaRS and biotin synthetases"/>
    <property type="match status" value="1"/>
</dbReference>
<evidence type="ECO:0000256" key="7">
    <source>
        <dbReference type="ARBA" id="ARBA00022840"/>
    </source>
</evidence>
<dbReference type="InterPro" id="IPR045864">
    <property type="entry name" value="aa-tRNA-synth_II/BPL/LPL"/>
</dbReference>
<dbReference type="SUPFAM" id="SSF46589">
    <property type="entry name" value="tRNA-binding arm"/>
    <property type="match status" value="1"/>
</dbReference>
<comment type="function">
    <text evidence="12">Catalyzes the attachment of serine to tRNA(Ser). Is also able to aminoacylate tRNA(Sec) with serine, to form the misacylated tRNA L-seryl-tRNA(Sec), which will be further converted into selenocysteinyl-tRNA(Sec).</text>
</comment>
<feature type="binding site" evidence="12">
    <location>
        <position position="292"/>
    </location>
    <ligand>
        <name>L-serine</name>
        <dbReference type="ChEBI" id="CHEBI:33384"/>
    </ligand>
</feature>
<dbReference type="PANTHER" id="PTHR43697">
    <property type="entry name" value="SERYL-TRNA SYNTHETASE"/>
    <property type="match status" value="1"/>
</dbReference>
<dbReference type="RefSeq" id="WP_222157310.1">
    <property type="nucleotide sequence ID" value="NZ_CP081864.1"/>
</dbReference>
<dbReference type="InterPro" id="IPR015866">
    <property type="entry name" value="Ser-tRNA-synth_1_N"/>
</dbReference>
<comment type="similarity">
    <text evidence="3 12">Belongs to the class-II aminoacyl-tRNA synthetase family. Type-1 seryl-tRNA synthetase subfamily.</text>
</comment>
<dbReference type="InterPro" id="IPR042103">
    <property type="entry name" value="SerRS_1_N_sf"/>
</dbReference>
<dbReference type="EMBL" id="CP081864">
    <property type="protein sequence ID" value="QZN94180.1"/>
    <property type="molecule type" value="Genomic_DNA"/>
</dbReference>
<comment type="catalytic activity">
    <reaction evidence="10 12">
        <text>tRNA(Sec) + L-serine + ATP = L-seryl-tRNA(Sec) + AMP + diphosphate + H(+)</text>
        <dbReference type="Rhea" id="RHEA:42580"/>
        <dbReference type="Rhea" id="RHEA-COMP:9742"/>
        <dbReference type="Rhea" id="RHEA-COMP:10128"/>
        <dbReference type="ChEBI" id="CHEBI:15378"/>
        <dbReference type="ChEBI" id="CHEBI:30616"/>
        <dbReference type="ChEBI" id="CHEBI:33019"/>
        <dbReference type="ChEBI" id="CHEBI:33384"/>
        <dbReference type="ChEBI" id="CHEBI:78442"/>
        <dbReference type="ChEBI" id="CHEBI:78533"/>
        <dbReference type="ChEBI" id="CHEBI:456215"/>
        <dbReference type="EC" id="6.1.1.11"/>
    </reaction>
</comment>
<keyword evidence="8 12" id="KW-0648">Protein biosynthesis</keyword>
<evidence type="ECO:0000313" key="16">
    <source>
        <dbReference type="Proteomes" id="UP000825886"/>
    </source>
</evidence>
<sequence>MLDPNLLRNELDAVAEKLLARRGFKLDVDTLRQQEERRKVLQVETESLQAERNSRSKEIGAAKSRGEDIEPLRREVNTLGEKLDTAKAELDALQNAIRELALTIPNMPDDAVPLGKDEHDNQEISRWGEPRQFDFPVRDHVDLGELAKGVDFAAGVKLTGARFVVMKGQIARLHRALSQFMLDLHTEQHCYQEAYVPYLVNHATLYGTGQLPKFGEDLFHTKPLDEEAESSNYALIPTAEVPLTNLVRDEILDEETLPIKMTAHTPCFRSEAGSYGRDTRGLIRMHQFDKVELVQIVRPEDSMDALETLTTHAETVLQLLQLPYRKVLLCTGDMGFGSTKTYDLEVWLPAQNTYREISSCSNMGDFQARRMQARCRNKSDKKTRLVHTLNGSGLAVGRTLVAVLENYQQADGRIAIPDVLRPYMGGLEFIG</sequence>
<feature type="binding site" evidence="12">
    <location>
        <position position="392"/>
    </location>
    <ligand>
        <name>L-serine</name>
        <dbReference type="ChEBI" id="CHEBI:33384"/>
    </ligand>
</feature>
<dbReference type="InterPro" id="IPR010978">
    <property type="entry name" value="tRNA-bd_arm"/>
</dbReference>
<dbReference type="PROSITE" id="PS50862">
    <property type="entry name" value="AA_TRNA_LIGASE_II"/>
    <property type="match status" value="1"/>
</dbReference>
<evidence type="ECO:0000256" key="10">
    <source>
        <dbReference type="ARBA" id="ARBA00047929"/>
    </source>
</evidence>
<comment type="subcellular location">
    <subcellularLocation>
        <location evidence="1 12">Cytoplasm</location>
    </subcellularLocation>
</comment>
<dbReference type="InterPro" id="IPR033729">
    <property type="entry name" value="SerRS_core"/>
</dbReference>
<feature type="coiled-coil region" evidence="13">
    <location>
        <begin position="31"/>
        <end position="103"/>
    </location>
</feature>
<name>A0ABX9AGA1_9ENTR</name>
<dbReference type="CDD" id="cd00770">
    <property type="entry name" value="SerRS_core"/>
    <property type="match status" value="1"/>
</dbReference>
<reference evidence="15 16" key="1">
    <citation type="submission" date="2021-08" db="EMBL/GenBank/DDBJ databases">
        <title>Culture and genomic analysis of Symbiopectobacterium purcellii sp. nov. gen. nov., isolated from the leafhopper Empoasca decipiens.</title>
        <authorList>
            <person name="Nadal-Jimenez P."/>
            <person name="Siozios S."/>
            <person name="Halliday N."/>
            <person name="Camara M."/>
            <person name="Hurst G.D.D."/>
        </authorList>
    </citation>
    <scope>NUCLEOTIDE SEQUENCE [LARGE SCALE GENOMIC DNA]</scope>
    <source>
        <strain evidence="15 16">SyEd1</strain>
    </source>
</reference>
<evidence type="ECO:0000259" key="14">
    <source>
        <dbReference type="PROSITE" id="PS50862"/>
    </source>
</evidence>
<dbReference type="Gene3D" id="3.30.930.10">
    <property type="entry name" value="Bira Bifunctional Protein, Domain 2"/>
    <property type="match status" value="1"/>
</dbReference>
<dbReference type="EC" id="6.1.1.11" evidence="12"/>
<evidence type="ECO:0000256" key="13">
    <source>
        <dbReference type="SAM" id="Coils"/>
    </source>
</evidence>
<protein>
    <recommendedName>
        <fullName evidence="12">Serine--tRNA ligase</fullName>
        <ecNumber evidence="12">6.1.1.11</ecNumber>
    </recommendedName>
    <alternativeName>
        <fullName evidence="12">Seryl-tRNA synthetase</fullName>
        <shortName evidence="12">SerRS</shortName>
    </alternativeName>
    <alternativeName>
        <fullName evidence="12">Seryl-tRNA(Ser/Sec) synthetase</fullName>
    </alternativeName>
</protein>
<comment type="catalytic activity">
    <reaction evidence="11 12">
        <text>tRNA(Ser) + L-serine + ATP = L-seryl-tRNA(Ser) + AMP + diphosphate + H(+)</text>
        <dbReference type="Rhea" id="RHEA:12292"/>
        <dbReference type="Rhea" id="RHEA-COMP:9669"/>
        <dbReference type="Rhea" id="RHEA-COMP:9703"/>
        <dbReference type="ChEBI" id="CHEBI:15378"/>
        <dbReference type="ChEBI" id="CHEBI:30616"/>
        <dbReference type="ChEBI" id="CHEBI:33019"/>
        <dbReference type="ChEBI" id="CHEBI:33384"/>
        <dbReference type="ChEBI" id="CHEBI:78442"/>
        <dbReference type="ChEBI" id="CHEBI:78533"/>
        <dbReference type="ChEBI" id="CHEBI:456215"/>
        <dbReference type="EC" id="6.1.1.11"/>
    </reaction>
</comment>
<dbReference type="InterPro" id="IPR006195">
    <property type="entry name" value="aa-tRNA-synth_II"/>
</dbReference>
<comment type="pathway">
    <text evidence="2 12">Aminoacyl-tRNA biosynthesis; selenocysteinyl-tRNA(Sec) biosynthesis; L-seryl-tRNA(Sec) from L-serine and tRNA(Sec): step 1/1.</text>
</comment>
<evidence type="ECO:0000256" key="8">
    <source>
        <dbReference type="ARBA" id="ARBA00022917"/>
    </source>
</evidence>
<evidence type="ECO:0000256" key="2">
    <source>
        <dbReference type="ARBA" id="ARBA00005045"/>
    </source>
</evidence>